<name>A0A373A3B2_9ACTN</name>
<dbReference type="SUPFAM" id="SSF51161">
    <property type="entry name" value="Trimeric LpxA-like enzymes"/>
    <property type="match status" value="1"/>
</dbReference>
<comment type="caution">
    <text evidence="3">The sequence shown here is derived from an EMBL/GenBank/DDBJ whole genome shotgun (WGS) entry which is preliminary data.</text>
</comment>
<dbReference type="CDD" id="cd03349">
    <property type="entry name" value="LbH_XAT"/>
    <property type="match status" value="1"/>
</dbReference>
<accession>A0A373A3B2</accession>
<dbReference type="InterPro" id="IPR011004">
    <property type="entry name" value="Trimer_LpxA-like_sf"/>
</dbReference>
<sequence>MPVSPDPSQTYLPGMDNKVVFLKNLISSPLIEVGEFTYYADIDDPAAFETRNVLYNFGPEKLVIGKYCAIGTGTQFIMPAANHPMIGSTTYPFFMFGGDWTARTVDALATVASRGDTVIGNDVWIGREAVIMPGVTIGDGAIIGTRAVVTSDVPAYGVVGGNPGKLIKKRFEDADIDRLARIAWWDWPVEAVTEHVRTIFTGSPAELELAAKEAGLIN</sequence>
<dbReference type="Pfam" id="PF00132">
    <property type="entry name" value="Hexapep"/>
    <property type="match status" value="1"/>
</dbReference>
<dbReference type="PROSITE" id="PS00101">
    <property type="entry name" value="HEXAPEP_TRANSFERASES"/>
    <property type="match status" value="1"/>
</dbReference>
<keyword evidence="2" id="KW-0677">Repeat</keyword>
<dbReference type="RefSeq" id="WP_074004757.1">
    <property type="nucleotide sequence ID" value="NZ_QVIG01000001.1"/>
</dbReference>
<dbReference type="Proteomes" id="UP000263377">
    <property type="component" value="Unassembled WGS sequence"/>
</dbReference>
<protein>
    <submittedName>
        <fullName evidence="3">Antibiotic acetyltransferase</fullName>
    </submittedName>
</protein>
<dbReference type="PANTHER" id="PTHR43300:SF11">
    <property type="entry name" value="ACETYLTRANSFERASE RV3034C-RELATED"/>
    <property type="match status" value="1"/>
</dbReference>
<dbReference type="PANTHER" id="PTHR43300">
    <property type="entry name" value="ACETYLTRANSFERASE"/>
    <property type="match status" value="1"/>
</dbReference>
<keyword evidence="1 3" id="KW-0808">Transferase</keyword>
<dbReference type="InterPro" id="IPR001451">
    <property type="entry name" value="Hexapep"/>
</dbReference>
<dbReference type="InterPro" id="IPR018357">
    <property type="entry name" value="Hexapep_transf_CS"/>
</dbReference>
<dbReference type="GO" id="GO:0016740">
    <property type="term" value="F:transferase activity"/>
    <property type="evidence" value="ECO:0007669"/>
    <property type="project" value="UniProtKB-KW"/>
</dbReference>
<evidence type="ECO:0000256" key="1">
    <source>
        <dbReference type="ARBA" id="ARBA00022679"/>
    </source>
</evidence>
<dbReference type="EMBL" id="QVIG01000001">
    <property type="protein sequence ID" value="RGD62142.1"/>
    <property type="molecule type" value="Genomic_DNA"/>
</dbReference>
<evidence type="ECO:0000313" key="4">
    <source>
        <dbReference type="Proteomes" id="UP000263377"/>
    </source>
</evidence>
<reference evidence="3 4" key="1">
    <citation type="submission" date="2018-08" db="EMBL/GenBank/DDBJ databases">
        <title>Diversity &amp; Physiological Properties of Lignin-Decomposing Actinobacteria from Soil.</title>
        <authorList>
            <person name="Roh S.G."/>
            <person name="Kim S.B."/>
        </authorList>
    </citation>
    <scope>NUCLEOTIDE SEQUENCE [LARGE SCALE GENOMIC DNA]</scope>
    <source>
        <strain evidence="3 4">MMS17-GH009</strain>
    </source>
</reference>
<dbReference type="Gene3D" id="2.160.10.10">
    <property type="entry name" value="Hexapeptide repeat proteins"/>
    <property type="match status" value="1"/>
</dbReference>
<dbReference type="InterPro" id="IPR050179">
    <property type="entry name" value="Trans_hexapeptide_repeat"/>
</dbReference>
<evidence type="ECO:0000313" key="3">
    <source>
        <dbReference type="EMBL" id="RGD62142.1"/>
    </source>
</evidence>
<keyword evidence="4" id="KW-1185">Reference proteome</keyword>
<dbReference type="AlphaFoldDB" id="A0A373A3B2"/>
<evidence type="ECO:0000256" key="2">
    <source>
        <dbReference type="ARBA" id="ARBA00022737"/>
    </source>
</evidence>
<organism evidence="3 4">
    <name type="scientific">Kitasatospora xanthocidica</name>
    <dbReference type="NCBI Taxonomy" id="83382"/>
    <lineage>
        <taxon>Bacteria</taxon>
        <taxon>Bacillati</taxon>
        <taxon>Actinomycetota</taxon>
        <taxon>Actinomycetes</taxon>
        <taxon>Kitasatosporales</taxon>
        <taxon>Streptomycetaceae</taxon>
        <taxon>Kitasatospora</taxon>
    </lineage>
</organism>
<gene>
    <name evidence="3" type="ORF">DR950_34260</name>
</gene>
<proteinExistence type="predicted"/>